<feature type="non-terminal residue" evidence="1">
    <location>
        <position position="42"/>
    </location>
</feature>
<dbReference type="AlphaFoldDB" id="A0A382C3S4"/>
<sequence>MKSPKLLLSTLGPASLNEHVISRLTNLGVNLFRINLSHTSLV</sequence>
<dbReference type="EMBL" id="UINC01032591">
    <property type="protein sequence ID" value="SVB20499.1"/>
    <property type="molecule type" value="Genomic_DNA"/>
</dbReference>
<dbReference type="SUPFAM" id="SSF51621">
    <property type="entry name" value="Phosphoenolpyruvate/pyruvate domain"/>
    <property type="match status" value="1"/>
</dbReference>
<dbReference type="GO" id="GO:0003824">
    <property type="term" value="F:catalytic activity"/>
    <property type="evidence" value="ECO:0007669"/>
    <property type="project" value="InterPro"/>
</dbReference>
<dbReference type="InterPro" id="IPR015813">
    <property type="entry name" value="Pyrv/PenolPyrv_kinase-like_dom"/>
</dbReference>
<reference evidence="1" key="1">
    <citation type="submission" date="2018-05" db="EMBL/GenBank/DDBJ databases">
        <authorList>
            <person name="Lanie J.A."/>
            <person name="Ng W.-L."/>
            <person name="Kazmierczak K.M."/>
            <person name="Andrzejewski T.M."/>
            <person name="Davidsen T.M."/>
            <person name="Wayne K.J."/>
            <person name="Tettelin H."/>
            <person name="Glass J.I."/>
            <person name="Rusch D."/>
            <person name="Podicherti R."/>
            <person name="Tsui H.-C.T."/>
            <person name="Winkler M.E."/>
        </authorList>
    </citation>
    <scope>NUCLEOTIDE SEQUENCE</scope>
</reference>
<proteinExistence type="predicted"/>
<organism evidence="1">
    <name type="scientific">marine metagenome</name>
    <dbReference type="NCBI Taxonomy" id="408172"/>
    <lineage>
        <taxon>unclassified sequences</taxon>
        <taxon>metagenomes</taxon>
        <taxon>ecological metagenomes</taxon>
    </lineage>
</organism>
<name>A0A382C3S4_9ZZZZ</name>
<dbReference type="InterPro" id="IPR040442">
    <property type="entry name" value="Pyrv_kinase-like_dom_sf"/>
</dbReference>
<accession>A0A382C3S4</accession>
<evidence type="ECO:0000313" key="1">
    <source>
        <dbReference type="EMBL" id="SVB20499.1"/>
    </source>
</evidence>
<gene>
    <name evidence="1" type="ORF">METZ01_LOCUS173353</name>
</gene>
<dbReference type="Gene3D" id="3.20.20.60">
    <property type="entry name" value="Phosphoenolpyruvate-binding domains"/>
    <property type="match status" value="1"/>
</dbReference>
<protein>
    <submittedName>
        <fullName evidence="1">Uncharacterized protein</fullName>
    </submittedName>
</protein>